<proteinExistence type="predicted"/>
<feature type="transmembrane region" description="Helical" evidence="7">
    <location>
        <begin position="30"/>
        <end position="51"/>
    </location>
</feature>
<feature type="transmembrane region" description="Helical" evidence="7">
    <location>
        <begin position="423"/>
        <end position="443"/>
    </location>
</feature>
<feature type="transmembrane region" description="Helical" evidence="7">
    <location>
        <begin position="177"/>
        <end position="202"/>
    </location>
</feature>
<feature type="transmembrane region" description="Helical" evidence="7">
    <location>
        <begin position="690"/>
        <end position="715"/>
    </location>
</feature>
<keyword evidence="3 7" id="KW-0812">Transmembrane</keyword>
<keyword evidence="4 7" id="KW-1133">Transmembrane helix</keyword>
<accession>A0AAU8JWY0</accession>
<name>A0AAU8JWY0_9ACTN</name>
<dbReference type="GO" id="GO:0005886">
    <property type="term" value="C:plasma membrane"/>
    <property type="evidence" value="ECO:0007669"/>
    <property type="project" value="UniProtKB-SubCell"/>
</dbReference>
<dbReference type="EMBL" id="CP159872">
    <property type="protein sequence ID" value="XCM80362.1"/>
    <property type="molecule type" value="Genomic_DNA"/>
</dbReference>
<evidence type="ECO:0000256" key="5">
    <source>
        <dbReference type="ARBA" id="ARBA00023136"/>
    </source>
</evidence>
<dbReference type="InterPro" id="IPR022791">
    <property type="entry name" value="L-PG_synthase/AglD"/>
</dbReference>
<dbReference type="PANTHER" id="PTHR39087:SF2">
    <property type="entry name" value="UPF0104 MEMBRANE PROTEIN MJ1595"/>
    <property type="match status" value="1"/>
</dbReference>
<feature type="transmembrane region" description="Helical" evidence="7">
    <location>
        <begin position="526"/>
        <end position="550"/>
    </location>
</feature>
<feature type="transmembrane region" description="Helical" evidence="7">
    <location>
        <begin position="146"/>
        <end position="165"/>
    </location>
</feature>
<evidence type="ECO:0000313" key="8">
    <source>
        <dbReference type="EMBL" id="XCM80362.1"/>
    </source>
</evidence>
<evidence type="ECO:0000256" key="6">
    <source>
        <dbReference type="SAM" id="MobiDB-lite"/>
    </source>
</evidence>
<evidence type="ECO:0000256" key="1">
    <source>
        <dbReference type="ARBA" id="ARBA00004651"/>
    </source>
</evidence>
<keyword evidence="2" id="KW-1003">Cell membrane</keyword>
<protein>
    <submittedName>
        <fullName evidence="8">Lysylphosphatidylglycerol synthase transmembrane domain-containing protein</fullName>
    </submittedName>
</protein>
<evidence type="ECO:0000256" key="2">
    <source>
        <dbReference type="ARBA" id="ARBA00022475"/>
    </source>
</evidence>
<sequence length="798" mass="82645">MATVIQADESREAAPERPERADRRVRHPASLIRVLTGLATTGLVLLLADYAEGTAGGLDADVTLGAGMLPWPPVQLAGALCAAALLVVPLGFAVDRLVRGEGRRIPDGVLAAVAAYGLALGLDLAVGDLTALTHPSPDGPGHTDPVYGHLAPVIAFMTAVGLSGLRRWRTALTAALGLAALSGLITGYATPLSLVLALLVGWTTAQTVRYAVGEPTHTPTLRQIAHALAQAGVRPDAVRPTGRTRYLATQHEDGPDLDVHLLDRRAQANGLPHHLWQLLRLRTAPRPLGLRPLRAGAEHLALLAYAAAAAGVRTRRPAAVTEVGPEAMLVAYPHLAARPLGELADEELTDPLLVDAWRQLRLLQGRRIAHRGLGPESVLVDDAGQVHLAEPADGEIAAGDLLLRLDVAGLLTAVALRVGPERAVAAAMAVLGPAAVGAALPLLQPIALPRGTRAALKEQPGLPARIRAEVLLHLPQAPVEPVRLERLRPRVLVTLVAGILAGYLLLRYLFGSGSNPFALLAGADPLWLAGAVVAAAASYLAATLGFVGFVPERLSFGRALAAQLAGSFVKLVSPGGVGGVALNTRFLQSAGIPTAQALSSVGASQLIGLGLHLVQLALFGALLGLGPAAGSESKLPDPWVMGLALAGVGVLLLSVVAVPVLRRRVQTLLRPLRAEVLPRLLDLLQQPGKLAAGLAGQLLVSMAFVVCLYCCVQAVGRQPDFSAVAVTFLAGNAVGSAAPTPGGVGGVETVMTKMLASTGAMDEGAALAAVMLFRLLVFLLPVLPGWAAFAWLQRRKAL</sequence>
<feature type="compositionally biased region" description="Basic and acidic residues" evidence="6">
    <location>
        <begin position="8"/>
        <end position="22"/>
    </location>
</feature>
<organism evidence="8">
    <name type="scientific">Kitasatospora camelliae</name>
    <dbReference type="NCBI Taxonomy" id="3156397"/>
    <lineage>
        <taxon>Bacteria</taxon>
        <taxon>Bacillati</taxon>
        <taxon>Actinomycetota</taxon>
        <taxon>Actinomycetes</taxon>
        <taxon>Kitasatosporales</taxon>
        <taxon>Streptomycetaceae</taxon>
        <taxon>Kitasatospora</taxon>
    </lineage>
</organism>
<feature type="transmembrane region" description="Helical" evidence="7">
    <location>
        <begin position="765"/>
        <end position="792"/>
    </location>
</feature>
<feature type="transmembrane region" description="Helical" evidence="7">
    <location>
        <begin position="71"/>
        <end position="93"/>
    </location>
</feature>
<dbReference type="PANTHER" id="PTHR39087">
    <property type="entry name" value="UPF0104 MEMBRANE PROTEIN MJ1595"/>
    <property type="match status" value="1"/>
</dbReference>
<evidence type="ECO:0000256" key="4">
    <source>
        <dbReference type="ARBA" id="ARBA00022989"/>
    </source>
</evidence>
<comment type="subcellular location">
    <subcellularLocation>
        <location evidence="1">Cell membrane</location>
        <topology evidence="1">Multi-pass membrane protein</topology>
    </subcellularLocation>
</comment>
<feature type="transmembrane region" description="Helical" evidence="7">
    <location>
        <begin position="105"/>
        <end position="126"/>
    </location>
</feature>
<evidence type="ECO:0000256" key="7">
    <source>
        <dbReference type="SAM" id="Phobius"/>
    </source>
</evidence>
<keyword evidence="5 7" id="KW-0472">Membrane</keyword>
<dbReference type="Pfam" id="PF03706">
    <property type="entry name" value="LPG_synthase_TM"/>
    <property type="match status" value="1"/>
</dbReference>
<dbReference type="RefSeq" id="WP_354641301.1">
    <property type="nucleotide sequence ID" value="NZ_CP159872.1"/>
</dbReference>
<feature type="transmembrane region" description="Helical" evidence="7">
    <location>
        <begin position="639"/>
        <end position="661"/>
    </location>
</feature>
<feature type="transmembrane region" description="Helical" evidence="7">
    <location>
        <begin position="491"/>
        <end position="510"/>
    </location>
</feature>
<feature type="transmembrane region" description="Helical" evidence="7">
    <location>
        <begin position="606"/>
        <end position="627"/>
    </location>
</feature>
<gene>
    <name evidence="8" type="ORF">ABWK59_16230</name>
</gene>
<dbReference type="KEGG" id="kcm:ABWK59_16230"/>
<reference evidence="8" key="1">
    <citation type="submission" date="2024-06" db="EMBL/GenBank/DDBJ databases">
        <title>The genome sequences of Kitasatospora sp. strain HUAS MG31.</title>
        <authorList>
            <person name="Mo P."/>
        </authorList>
    </citation>
    <scope>NUCLEOTIDE SEQUENCE</scope>
    <source>
        <strain evidence="8">HUAS MG31</strain>
    </source>
</reference>
<feature type="region of interest" description="Disordered" evidence="6">
    <location>
        <begin position="1"/>
        <end position="23"/>
    </location>
</feature>
<dbReference type="AlphaFoldDB" id="A0AAU8JWY0"/>
<evidence type="ECO:0000256" key="3">
    <source>
        <dbReference type="ARBA" id="ARBA00022692"/>
    </source>
</evidence>